<accession>A0A3D8PRN5</accession>
<organism evidence="8 9">
    <name type="scientific">Oceanobacillus chungangensis</name>
    <dbReference type="NCBI Taxonomy" id="1229152"/>
    <lineage>
        <taxon>Bacteria</taxon>
        <taxon>Bacillati</taxon>
        <taxon>Bacillota</taxon>
        <taxon>Bacilli</taxon>
        <taxon>Bacillales</taxon>
        <taxon>Bacillaceae</taxon>
        <taxon>Oceanobacillus</taxon>
    </lineage>
</organism>
<dbReference type="InterPro" id="IPR037925">
    <property type="entry name" value="FlgE/F/G-like"/>
</dbReference>
<dbReference type="InterPro" id="IPR010930">
    <property type="entry name" value="Flg_bb/hook_C_dom"/>
</dbReference>
<evidence type="ECO:0000259" key="7">
    <source>
        <dbReference type="Pfam" id="PF22692"/>
    </source>
</evidence>
<feature type="domain" description="Flagellar basal-body/hook protein C-terminal" evidence="6">
    <location>
        <begin position="240"/>
        <end position="284"/>
    </location>
</feature>
<dbReference type="RefSeq" id="WP_115749895.1">
    <property type="nucleotide sequence ID" value="NZ_PIOD01000011.1"/>
</dbReference>
<proteinExistence type="inferred from homology"/>
<dbReference type="InterPro" id="IPR001444">
    <property type="entry name" value="Flag_bb_rod_N"/>
</dbReference>
<dbReference type="NCBIfam" id="TIGR03506">
    <property type="entry name" value="FlgEFG_subfam"/>
    <property type="match status" value="2"/>
</dbReference>
<dbReference type="GO" id="GO:0071978">
    <property type="term" value="P:bacterial-type flagellum-dependent swarming motility"/>
    <property type="evidence" value="ECO:0007669"/>
    <property type="project" value="TreeGrafter"/>
</dbReference>
<evidence type="ECO:0000256" key="2">
    <source>
        <dbReference type="ARBA" id="ARBA00009677"/>
    </source>
</evidence>
<keyword evidence="8" id="KW-0969">Cilium</keyword>
<comment type="similarity">
    <text evidence="2 4">Belongs to the flagella basal body rod proteins family.</text>
</comment>
<evidence type="ECO:0000313" key="8">
    <source>
        <dbReference type="EMBL" id="RDW17829.1"/>
    </source>
</evidence>
<reference evidence="9" key="1">
    <citation type="submission" date="2017-11" db="EMBL/GenBank/DDBJ databases">
        <authorList>
            <person name="Zhu W."/>
        </authorList>
    </citation>
    <scope>NUCLEOTIDE SEQUENCE [LARGE SCALE GENOMIC DNA]</scope>
    <source>
        <strain evidence="9">CAU 1051</strain>
    </source>
</reference>
<name>A0A3D8PRN5_9BACI</name>
<evidence type="ECO:0000256" key="1">
    <source>
        <dbReference type="ARBA" id="ARBA00004117"/>
    </source>
</evidence>
<sequence>MLRSMYAGISGMKNFQTKLDVIGNNIANVNTSGFKKGRVTFQEMMAQTTSGAQGPTNTRGGINPAQVGLGSQLGSIDNIQTQGFRQTTNNPLDFALEGDGMFVVASDLQPVLTDSDVSYTRAGNFYLDESGDIVNPQGLYLIGFEVDPNGEPVLNPDNSYRYTTITIPTDAQSFNVQSNGVVNYIDADGDTGIAGRVALANFANPAGLLKDGSNHFLASENSGTPQFVVPESEGVASVISGSLEMSNVDLAEEFTEMITAQRGFQANTRIITTSDEILQELVNLKR</sequence>
<evidence type="ECO:0000313" key="9">
    <source>
        <dbReference type="Proteomes" id="UP000256520"/>
    </source>
</evidence>
<dbReference type="PROSITE" id="PS00588">
    <property type="entry name" value="FLAGELLA_BB_ROD"/>
    <property type="match status" value="1"/>
</dbReference>
<dbReference type="Proteomes" id="UP000256520">
    <property type="component" value="Unassembled WGS sequence"/>
</dbReference>
<comment type="subcellular location">
    <subcellularLocation>
        <location evidence="1 4">Bacterial flagellum basal body</location>
    </subcellularLocation>
</comment>
<keyword evidence="8" id="KW-0282">Flagellum</keyword>
<evidence type="ECO:0000259" key="5">
    <source>
        <dbReference type="Pfam" id="PF00460"/>
    </source>
</evidence>
<evidence type="ECO:0000256" key="3">
    <source>
        <dbReference type="ARBA" id="ARBA00023143"/>
    </source>
</evidence>
<dbReference type="InterPro" id="IPR020013">
    <property type="entry name" value="Flagellar_FlgE/F/G"/>
</dbReference>
<dbReference type="Pfam" id="PF00460">
    <property type="entry name" value="Flg_bb_rod"/>
    <property type="match status" value="1"/>
</dbReference>
<dbReference type="AlphaFoldDB" id="A0A3D8PRN5"/>
<dbReference type="PANTHER" id="PTHR30435:SF1">
    <property type="entry name" value="FLAGELLAR HOOK PROTEIN FLGE"/>
    <property type="match status" value="1"/>
</dbReference>
<dbReference type="SUPFAM" id="SSF117143">
    <property type="entry name" value="Flagellar hook protein flgE"/>
    <property type="match status" value="1"/>
</dbReference>
<evidence type="ECO:0000259" key="6">
    <source>
        <dbReference type="Pfam" id="PF06429"/>
    </source>
</evidence>
<keyword evidence="8" id="KW-0966">Cell projection</keyword>
<dbReference type="InterPro" id="IPR053967">
    <property type="entry name" value="LlgE_F_G-like_D1"/>
</dbReference>
<protein>
    <recommendedName>
        <fullName evidence="4">Flagellar hook protein FlgE</fullName>
    </recommendedName>
</protein>
<dbReference type="PANTHER" id="PTHR30435">
    <property type="entry name" value="FLAGELLAR PROTEIN"/>
    <property type="match status" value="1"/>
</dbReference>
<comment type="function">
    <text evidence="4">A flexible structure which links the flagellar filament to the drive apparatus in the basal body.</text>
</comment>
<dbReference type="EMBL" id="PIOD01000011">
    <property type="protein sequence ID" value="RDW17829.1"/>
    <property type="molecule type" value="Genomic_DNA"/>
</dbReference>
<feature type="domain" description="Flagellar hook protein FlgE/F/G-like D1" evidence="7">
    <location>
        <begin position="95"/>
        <end position="184"/>
    </location>
</feature>
<dbReference type="InterPro" id="IPR019776">
    <property type="entry name" value="Flagellar_basal_body_rod_CS"/>
</dbReference>
<dbReference type="NCBIfam" id="NF009278">
    <property type="entry name" value="PRK12636.1"/>
    <property type="match status" value="1"/>
</dbReference>
<dbReference type="Pfam" id="PF06429">
    <property type="entry name" value="Flg_bbr_C"/>
    <property type="match status" value="1"/>
</dbReference>
<dbReference type="Pfam" id="PF22692">
    <property type="entry name" value="LlgE_F_G_D1"/>
    <property type="match status" value="1"/>
</dbReference>
<evidence type="ECO:0000256" key="4">
    <source>
        <dbReference type="RuleBase" id="RU362116"/>
    </source>
</evidence>
<gene>
    <name evidence="8" type="primary">flgG</name>
    <name evidence="8" type="ORF">CWR45_10885</name>
</gene>
<comment type="caution">
    <text evidence="8">The sequence shown here is derived from an EMBL/GenBank/DDBJ whole genome shotgun (WGS) entry which is preliminary data.</text>
</comment>
<dbReference type="GO" id="GO:0005829">
    <property type="term" value="C:cytosol"/>
    <property type="evidence" value="ECO:0007669"/>
    <property type="project" value="TreeGrafter"/>
</dbReference>
<feature type="domain" description="Flagellar basal body rod protein N-terminal" evidence="5">
    <location>
        <begin position="5"/>
        <end position="35"/>
    </location>
</feature>
<dbReference type="GO" id="GO:0009424">
    <property type="term" value="C:bacterial-type flagellum hook"/>
    <property type="evidence" value="ECO:0007669"/>
    <property type="project" value="TreeGrafter"/>
</dbReference>
<keyword evidence="3 4" id="KW-0975">Bacterial flagellum</keyword>
<dbReference type="GO" id="GO:0009425">
    <property type="term" value="C:bacterial-type flagellum basal body"/>
    <property type="evidence" value="ECO:0007669"/>
    <property type="project" value="UniProtKB-SubCell"/>
</dbReference>
<dbReference type="OrthoDB" id="9804559at2"/>
<keyword evidence="9" id="KW-1185">Reference proteome</keyword>